<dbReference type="AlphaFoldDB" id="A0A1W1HJV7"/>
<gene>
    <name evidence="2" type="ORF">MTBBW1_790046</name>
</gene>
<name>A0A1W1HJV7_9BACT</name>
<protein>
    <recommendedName>
        <fullName evidence="1">Amphi-Trp domain-containing protein</fullName>
    </recommendedName>
</protein>
<dbReference type="Proteomes" id="UP000191931">
    <property type="component" value="Unassembled WGS sequence"/>
</dbReference>
<dbReference type="NCBIfam" id="TIGR04354">
    <property type="entry name" value="amphi-Trp"/>
    <property type="match status" value="1"/>
</dbReference>
<dbReference type="InterPro" id="IPR027598">
    <property type="entry name" value="Amphi-Trp_dom"/>
</dbReference>
<dbReference type="Pfam" id="PF20068">
    <property type="entry name" value="Amphi-Trp"/>
    <property type="match status" value="1"/>
</dbReference>
<accession>A0A1W1HJV7</accession>
<evidence type="ECO:0000313" key="2">
    <source>
        <dbReference type="EMBL" id="SLM32648.1"/>
    </source>
</evidence>
<evidence type="ECO:0000313" key="3">
    <source>
        <dbReference type="Proteomes" id="UP000191931"/>
    </source>
</evidence>
<dbReference type="RefSeq" id="WP_080802695.1">
    <property type="nucleotide sequence ID" value="NZ_LT828543.1"/>
</dbReference>
<organism evidence="2 3">
    <name type="scientific">Desulfamplus magnetovallimortis</name>
    <dbReference type="NCBI Taxonomy" id="1246637"/>
    <lineage>
        <taxon>Bacteria</taxon>
        <taxon>Pseudomonadati</taxon>
        <taxon>Thermodesulfobacteriota</taxon>
        <taxon>Desulfobacteria</taxon>
        <taxon>Desulfobacterales</taxon>
        <taxon>Desulfobacteraceae</taxon>
        <taxon>Desulfamplus</taxon>
    </lineage>
</organism>
<evidence type="ECO:0000259" key="1">
    <source>
        <dbReference type="Pfam" id="PF20068"/>
    </source>
</evidence>
<dbReference type="EMBL" id="FWEV01000324">
    <property type="protein sequence ID" value="SLM32648.1"/>
    <property type="molecule type" value="Genomic_DNA"/>
</dbReference>
<dbReference type="OrthoDB" id="5422838at2"/>
<reference evidence="2 3" key="1">
    <citation type="submission" date="2017-03" db="EMBL/GenBank/DDBJ databases">
        <authorList>
            <person name="Afonso C.L."/>
            <person name="Miller P.J."/>
            <person name="Scott M.A."/>
            <person name="Spackman E."/>
            <person name="Goraichik I."/>
            <person name="Dimitrov K.M."/>
            <person name="Suarez D.L."/>
            <person name="Swayne D.E."/>
        </authorList>
    </citation>
    <scope>NUCLEOTIDE SEQUENCE [LARGE SCALE GENOMIC DNA]</scope>
    <source>
        <strain evidence="2">PRJEB14757</strain>
    </source>
</reference>
<proteinExistence type="predicted"/>
<sequence length="89" mass="10266">MSSKDEFTHESVQDSETISEYLKALMDGFAKKQIAFDTTDKQIVLQPNNLIELEIKAKKRDGKNKITLKFAWKDTPFNLSDQKSLEIRS</sequence>
<dbReference type="STRING" id="1246637.MTBBW1_790046"/>
<feature type="domain" description="Amphi-Trp" evidence="1">
    <location>
        <begin position="1"/>
        <end position="76"/>
    </location>
</feature>
<keyword evidence="3" id="KW-1185">Reference proteome</keyword>